<organism evidence="2 3">
    <name type="scientific">Ditylenchus dipsaci</name>
    <dbReference type="NCBI Taxonomy" id="166011"/>
    <lineage>
        <taxon>Eukaryota</taxon>
        <taxon>Metazoa</taxon>
        <taxon>Ecdysozoa</taxon>
        <taxon>Nematoda</taxon>
        <taxon>Chromadorea</taxon>
        <taxon>Rhabditida</taxon>
        <taxon>Tylenchina</taxon>
        <taxon>Tylenchomorpha</taxon>
        <taxon>Sphaerularioidea</taxon>
        <taxon>Anguinidae</taxon>
        <taxon>Anguininae</taxon>
        <taxon>Ditylenchus</taxon>
    </lineage>
</organism>
<accession>A0A915ECK5</accession>
<name>A0A915ECK5_9BILA</name>
<feature type="compositionally biased region" description="Polar residues" evidence="1">
    <location>
        <begin position="54"/>
        <end position="63"/>
    </location>
</feature>
<feature type="compositionally biased region" description="Polar residues" evidence="1">
    <location>
        <begin position="1"/>
        <end position="12"/>
    </location>
</feature>
<keyword evidence="2" id="KW-1185">Reference proteome</keyword>
<feature type="region of interest" description="Disordered" evidence="1">
    <location>
        <begin position="1"/>
        <end position="63"/>
    </location>
</feature>
<dbReference type="AlphaFoldDB" id="A0A915ECK5"/>
<proteinExistence type="predicted"/>
<sequence length="74" mass="8030">MLNLPILSQVSRAPSAIFDQQQDQQSKPPPKSENNDAKVTKMSCKSGEKAMWTEDSTSVRNTPPSASAIALLLD</sequence>
<evidence type="ECO:0000313" key="3">
    <source>
        <dbReference type="WBParaSite" id="jg3862"/>
    </source>
</evidence>
<evidence type="ECO:0000313" key="2">
    <source>
        <dbReference type="Proteomes" id="UP000887574"/>
    </source>
</evidence>
<reference evidence="3" key="1">
    <citation type="submission" date="2022-11" db="UniProtKB">
        <authorList>
            <consortium name="WormBaseParasite"/>
        </authorList>
    </citation>
    <scope>IDENTIFICATION</scope>
</reference>
<evidence type="ECO:0000256" key="1">
    <source>
        <dbReference type="SAM" id="MobiDB-lite"/>
    </source>
</evidence>
<dbReference type="Proteomes" id="UP000887574">
    <property type="component" value="Unplaced"/>
</dbReference>
<protein>
    <submittedName>
        <fullName evidence="3">Uncharacterized protein</fullName>
    </submittedName>
</protein>
<dbReference type="WBParaSite" id="jg3862">
    <property type="protein sequence ID" value="jg3862"/>
    <property type="gene ID" value="jg3862"/>
</dbReference>